<accession>A0ABN2SHF4</accession>
<feature type="signal peptide" evidence="2">
    <location>
        <begin position="1"/>
        <end position="40"/>
    </location>
</feature>
<gene>
    <name evidence="3" type="ORF">GCM10009754_75580</name>
</gene>
<sequence>MLTMTASTIRPTAGKPGGTSYRWLAGLAAAGLLGACAAPAGPGTTVPAPTRTAPPVRWFIDHLSANLTPPVPTYTAFCATEDMVSPSHVPDLGELKPVPVTRTDFERLESGDPCPSTRPR</sequence>
<dbReference type="Proteomes" id="UP001501116">
    <property type="component" value="Unassembled WGS sequence"/>
</dbReference>
<comment type="caution">
    <text evidence="3">The sequence shown here is derived from an EMBL/GenBank/DDBJ whole genome shotgun (WGS) entry which is preliminary data.</text>
</comment>
<keyword evidence="2" id="KW-0732">Signal</keyword>
<evidence type="ECO:0000256" key="2">
    <source>
        <dbReference type="SAM" id="SignalP"/>
    </source>
</evidence>
<dbReference type="EMBL" id="BAAANN010000044">
    <property type="protein sequence ID" value="GAA1986521.1"/>
    <property type="molecule type" value="Genomic_DNA"/>
</dbReference>
<feature type="region of interest" description="Disordered" evidence="1">
    <location>
        <begin position="88"/>
        <end position="120"/>
    </location>
</feature>
<keyword evidence="4" id="KW-1185">Reference proteome</keyword>
<feature type="chain" id="PRO_5046772895" evidence="2">
    <location>
        <begin position="41"/>
        <end position="120"/>
    </location>
</feature>
<evidence type="ECO:0000313" key="3">
    <source>
        <dbReference type="EMBL" id="GAA1986521.1"/>
    </source>
</evidence>
<proteinExistence type="predicted"/>
<protein>
    <submittedName>
        <fullName evidence="3">Uncharacterized protein</fullName>
    </submittedName>
</protein>
<name>A0ABN2SHF4_9PSEU</name>
<organism evidence="3 4">
    <name type="scientific">Amycolatopsis minnesotensis</name>
    <dbReference type="NCBI Taxonomy" id="337894"/>
    <lineage>
        <taxon>Bacteria</taxon>
        <taxon>Bacillati</taxon>
        <taxon>Actinomycetota</taxon>
        <taxon>Actinomycetes</taxon>
        <taxon>Pseudonocardiales</taxon>
        <taxon>Pseudonocardiaceae</taxon>
        <taxon>Amycolatopsis</taxon>
    </lineage>
</organism>
<evidence type="ECO:0000313" key="4">
    <source>
        <dbReference type="Proteomes" id="UP001501116"/>
    </source>
</evidence>
<reference evidence="3 4" key="1">
    <citation type="journal article" date="2019" name="Int. J. Syst. Evol. Microbiol.">
        <title>The Global Catalogue of Microorganisms (GCM) 10K type strain sequencing project: providing services to taxonomists for standard genome sequencing and annotation.</title>
        <authorList>
            <consortium name="The Broad Institute Genomics Platform"/>
            <consortium name="The Broad Institute Genome Sequencing Center for Infectious Disease"/>
            <person name="Wu L."/>
            <person name="Ma J."/>
        </authorList>
    </citation>
    <scope>NUCLEOTIDE SEQUENCE [LARGE SCALE GENOMIC DNA]</scope>
    <source>
        <strain evidence="3 4">JCM 14545</strain>
    </source>
</reference>
<evidence type="ECO:0000256" key="1">
    <source>
        <dbReference type="SAM" id="MobiDB-lite"/>
    </source>
</evidence>